<feature type="non-terminal residue" evidence="1">
    <location>
        <position position="1"/>
    </location>
</feature>
<dbReference type="Pfam" id="PF13602">
    <property type="entry name" value="ADH_zinc_N_2"/>
    <property type="match status" value="1"/>
</dbReference>
<comment type="caution">
    <text evidence="1">The sequence shown here is derived from an EMBL/GenBank/DDBJ whole genome shotgun (WGS) entry which is preliminary data.</text>
</comment>
<name>A0A3C1KUK5_9GAMM</name>
<dbReference type="AlphaFoldDB" id="A0A3C1KUK5"/>
<dbReference type="EMBL" id="DMND01000265">
    <property type="protein sequence ID" value="HAN29876.1"/>
    <property type="molecule type" value="Genomic_DNA"/>
</dbReference>
<gene>
    <name evidence="1" type="ORF">DCP75_19590</name>
</gene>
<reference evidence="1 2" key="1">
    <citation type="journal article" date="2018" name="Nat. Biotechnol.">
        <title>A standardized bacterial taxonomy based on genome phylogeny substantially revises the tree of life.</title>
        <authorList>
            <person name="Parks D.H."/>
            <person name="Chuvochina M."/>
            <person name="Waite D.W."/>
            <person name="Rinke C."/>
            <person name="Skarshewski A."/>
            <person name="Chaumeil P.A."/>
            <person name="Hugenholtz P."/>
        </authorList>
    </citation>
    <scope>NUCLEOTIDE SEQUENCE [LARGE SCALE GENOMIC DNA]</scope>
    <source>
        <strain evidence="1">UBA9158</strain>
    </source>
</reference>
<dbReference type="Gene3D" id="3.90.180.10">
    <property type="entry name" value="Medium-chain alcohol dehydrogenases, catalytic domain"/>
    <property type="match status" value="1"/>
</dbReference>
<evidence type="ECO:0000313" key="2">
    <source>
        <dbReference type="Proteomes" id="UP000259273"/>
    </source>
</evidence>
<organism evidence="1 2">
    <name type="scientific">Haliea salexigens</name>
    <dbReference type="NCBI Taxonomy" id="287487"/>
    <lineage>
        <taxon>Bacteria</taxon>
        <taxon>Pseudomonadati</taxon>
        <taxon>Pseudomonadota</taxon>
        <taxon>Gammaproteobacteria</taxon>
        <taxon>Cellvibrionales</taxon>
        <taxon>Halieaceae</taxon>
        <taxon>Haliea</taxon>
    </lineage>
</organism>
<sequence length="70" mass="7552">LGSLYGTRPPLLTYTAPTEELRQSSAAVFDRLLAGVLTVTIGQRYPLADVARAHRELEGRVTTGSTIILP</sequence>
<dbReference type="Gene3D" id="3.40.50.720">
    <property type="entry name" value="NAD(P)-binding Rossmann-like Domain"/>
    <property type="match status" value="1"/>
</dbReference>
<dbReference type="Proteomes" id="UP000259273">
    <property type="component" value="Unassembled WGS sequence"/>
</dbReference>
<evidence type="ECO:0000313" key="1">
    <source>
        <dbReference type="EMBL" id="HAN29876.1"/>
    </source>
</evidence>
<proteinExistence type="predicted"/>
<accession>A0A3C1KUK5</accession>
<protein>
    <submittedName>
        <fullName evidence="1">Quinone oxidoreductase</fullName>
    </submittedName>
</protein>